<sequence>MDNSINDGNVRARLSNELPRITLEKALEEVTALIRPANDVYYLALEERYRSVRRFLPDLLKHIRFGFSPAGKGVAASLVWLQLSLPRRKPEDDAPQEIVAKAWQQHITREEGSLDMSAYVFCTLDALPAAMSLCHPIGVMPTGVSACSMVLGGWPRDQLFAARWV</sequence>
<protein>
    <submittedName>
        <fullName evidence="1">Uncharacterized protein</fullName>
    </submittedName>
</protein>
<organism evidence="1 2">
    <name type="scientific">Pseudomonas lundensis</name>
    <dbReference type="NCBI Taxonomy" id="86185"/>
    <lineage>
        <taxon>Bacteria</taxon>
        <taxon>Pseudomonadati</taxon>
        <taxon>Pseudomonadota</taxon>
        <taxon>Gammaproteobacteria</taxon>
        <taxon>Pseudomonadales</taxon>
        <taxon>Pseudomonadaceae</taxon>
        <taxon>Pseudomonas</taxon>
    </lineage>
</organism>
<name>A0AAX2HAF7_9PSED</name>
<gene>
    <name evidence="1" type="ORF">PLUA15_320023</name>
</gene>
<reference evidence="1 2" key="1">
    <citation type="submission" date="2017-08" db="EMBL/GenBank/DDBJ databases">
        <authorList>
            <person name="Chaillou S."/>
        </authorList>
    </citation>
    <scope>NUCLEOTIDE SEQUENCE [LARGE SCALE GENOMIC DNA]</scope>
    <source>
        <strain evidence="1 2">MFPA15A1205</strain>
    </source>
</reference>
<evidence type="ECO:0000313" key="1">
    <source>
        <dbReference type="EMBL" id="SOB53357.1"/>
    </source>
</evidence>
<evidence type="ECO:0000313" key="2">
    <source>
        <dbReference type="Proteomes" id="UP000219564"/>
    </source>
</evidence>
<dbReference type="Proteomes" id="UP000219564">
    <property type="component" value="Unassembled WGS sequence"/>
</dbReference>
<dbReference type="EMBL" id="OBKZ01000026">
    <property type="protein sequence ID" value="SOB53357.1"/>
    <property type="molecule type" value="Genomic_DNA"/>
</dbReference>
<proteinExistence type="predicted"/>
<accession>A0AAX2HAF7</accession>
<comment type="caution">
    <text evidence="1">The sequence shown here is derived from an EMBL/GenBank/DDBJ whole genome shotgun (WGS) entry which is preliminary data.</text>
</comment>
<dbReference type="AlphaFoldDB" id="A0AAX2HAF7"/>